<feature type="chain" id="PRO_5038469225" description="Carbohydrate-binding domain-containing protein" evidence="3">
    <location>
        <begin position="25"/>
        <end position="570"/>
    </location>
</feature>
<evidence type="ECO:0000259" key="4">
    <source>
        <dbReference type="Pfam" id="PF06452"/>
    </source>
</evidence>
<dbReference type="AlphaFoldDB" id="A0A9D1JI27"/>
<dbReference type="SUPFAM" id="SSF49344">
    <property type="entry name" value="CBD9-like"/>
    <property type="match status" value="1"/>
</dbReference>
<evidence type="ECO:0000313" key="6">
    <source>
        <dbReference type="Proteomes" id="UP000823982"/>
    </source>
</evidence>
<keyword evidence="2" id="KW-1133">Transmembrane helix</keyword>
<dbReference type="Proteomes" id="UP000823982">
    <property type="component" value="Unassembled WGS sequence"/>
</dbReference>
<feature type="transmembrane region" description="Helical" evidence="2">
    <location>
        <begin position="543"/>
        <end position="564"/>
    </location>
</feature>
<accession>A0A9D1JI27</accession>
<keyword evidence="3" id="KW-0732">Signal</keyword>
<keyword evidence="2" id="KW-0472">Membrane</keyword>
<proteinExistence type="predicted"/>
<protein>
    <recommendedName>
        <fullName evidence="4">Carbohydrate-binding domain-containing protein</fullName>
    </recommendedName>
</protein>
<dbReference type="Gene3D" id="2.60.40.1190">
    <property type="match status" value="1"/>
</dbReference>
<feature type="signal peptide" evidence="3">
    <location>
        <begin position="1"/>
        <end position="24"/>
    </location>
</feature>
<dbReference type="EMBL" id="DVIR01000054">
    <property type="protein sequence ID" value="HIS24868.1"/>
    <property type="molecule type" value="Genomic_DNA"/>
</dbReference>
<feature type="region of interest" description="Disordered" evidence="1">
    <location>
        <begin position="511"/>
        <end position="538"/>
    </location>
</feature>
<dbReference type="GO" id="GO:0004553">
    <property type="term" value="F:hydrolase activity, hydrolyzing O-glycosyl compounds"/>
    <property type="evidence" value="ECO:0007669"/>
    <property type="project" value="InterPro"/>
</dbReference>
<dbReference type="InterPro" id="IPR010502">
    <property type="entry name" value="Carb-bd_dom_fam9"/>
</dbReference>
<evidence type="ECO:0000256" key="2">
    <source>
        <dbReference type="SAM" id="Phobius"/>
    </source>
</evidence>
<reference evidence="5" key="1">
    <citation type="submission" date="2020-10" db="EMBL/GenBank/DDBJ databases">
        <authorList>
            <person name="Gilroy R."/>
        </authorList>
    </citation>
    <scope>NUCLEOTIDE SEQUENCE</scope>
    <source>
        <strain evidence="5">CHK157-1446</strain>
    </source>
</reference>
<comment type="caution">
    <text evidence="5">The sequence shown here is derived from an EMBL/GenBank/DDBJ whole genome shotgun (WGS) entry which is preliminary data.</text>
</comment>
<keyword evidence="2" id="KW-0812">Transmembrane</keyword>
<evidence type="ECO:0000256" key="1">
    <source>
        <dbReference type="SAM" id="MobiDB-lite"/>
    </source>
</evidence>
<dbReference type="GO" id="GO:0016052">
    <property type="term" value="P:carbohydrate catabolic process"/>
    <property type="evidence" value="ECO:0007669"/>
    <property type="project" value="InterPro"/>
</dbReference>
<evidence type="ECO:0000256" key="3">
    <source>
        <dbReference type="SAM" id="SignalP"/>
    </source>
</evidence>
<name>A0A9D1JI27_9FIRM</name>
<reference evidence="5" key="2">
    <citation type="journal article" date="2021" name="PeerJ">
        <title>Extensive microbial diversity within the chicken gut microbiome revealed by metagenomics and culture.</title>
        <authorList>
            <person name="Gilroy R."/>
            <person name="Ravi A."/>
            <person name="Getino M."/>
            <person name="Pursley I."/>
            <person name="Horton D.L."/>
            <person name="Alikhan N.F."/>
            <person name="Baker D."/>
            <person name="Gharbi K."/>
            <person name="Hall N."/>
            <person name="Watson M."/>
            <person name="Adriaenssens E.M."/>
            <person name="Foster-Nyarko E."/>
            <person name="Jarju S."/>
            <person name="Secka A."/>
            <person name="Antonio M."/>
            <person name="Oren A."/>
            <person name="Chaudhuri R.R."/>
            <person name="La Ragione R."/>
            <person name="Hildebrand F."/>
            <person name="Pallen M.J."/>
        </authorList>
    </citation>
    <scope>NUCLEOTIDE SEQUENCE</scope>
    <source>
        <strain evidence="5">CHK157-1446</strain>
    </source>
</reference>
<dbReference type="Pfam" id="PF06452">
    <property type="entry name" value="CBM9_1"/>
    <property type="match status" value="1"/>
</dbReference>
<evidence type="ECO:0000313" key="5">
    <source>
        <dbReference type="EMBL" id="HIS24868.1"/>
    </source>
</evidence>
<dbReference type="GO" id="GO:0030246">
    <property type="term" value="F:carbohydrate binding"/>
    <property type="evidence" value="ECO:0007669"/>
    <property type="project" value="InterPro"/>
</dbReference>
<feature type="domain" description="Carbohydrate-binding" evidence="4">
    <location>
        <begin position="40"/>
        <end position="205"/>
    </location>
</feature>
<sequence length="570" mass="61983">MKKLFSALVVVLALCVAATFSVSAATADIVIQSVEGTAVIDGVKDEAYDGAQALEFVQQGKVNGAGGTLDEPIGTAYIINDAEWVYVYFDVIDDQLDNTNANNYERDSVEAFWMDGNAKNQIRYHYDQDETGADIVDVDSGTAYESKAVLTDTGYAVELKFPITDVRDNQIEMCLQINACSNGRRDYTCYIEGNADGDNAYQRTDRESLYDCWWTLTLAGEHEDTRVDKIDEPMVIDLTNYASLRDAEFGVTLATQEVVTWASTTLGGEQTGYLGDTLDIAWTDTELLANFTEEQTNNYTIDPKFFVQISDSGYLKMPDGAEVGDTGETARYSFTYTDITITADGYDDVVVPGDTIDVRFTVKQEDGWTSGTAVDIDLVESIKEQLGLDTQGLCEYINSVTGVTTTVTFNSWNGRTKAELDEFVAQVEAEEAAVIENLAQYTDRVDAAEEIVNDETSTDLTAKRDAAQDAMDAANEALAAAEGYPNATETANELLDRAETLMETVVELEEEAEEAAQEEEANTPAPAEDDTSSDSSSGSSSTVVIIVIVAVVVVAAIIIIIVVAGKKKKK</sequence>
<organism evidence="5 6">
    <name type="scientific">Candidatus Faeciplasma gallinarum</name>
    <dbReference type="NCBI Taxonomy" id="2840799"/>
    <lineage>
        <taxon>Bacteria</taxon>
        <taxon>Bacillati</taxon>
        <taxon>Bacillota</taxon>
        <taxon>Clostridia</taxon>
        <taxon>Eubacteriales</taxon>
        <taxon>Oscillospiraceae</taxon>
        <taxon>Oscillospiraceae incertae sedis</taxon>
        <taxon>Candidatus Faeciplasma</taxon>
    </lineage>
</organism>
<gene>
    <name evidence="5" type="ORF">IAD01_05640</name>
</gene>
<feature type="compositionally biased region" description="Acidic residues" evidence="1">
    <location>
        <begin position="511"/>
        <end position="532"/>
    </location>
</feature>